<evidence type="ECO:0000313" key="3">
    <source>
        <dbReference type="EMBL" id="MCD5316352.1"/>
    </source>
</evidence>
<dbReference type="EMBL" id="JAJOMB010000029">
    <property type="protein sequence ID" value="MCD5316352.1"/>
    <property type="molecule type" value="Genomic_DNA"/>
</dbReference>
<keyword evidence="4" id="KW-1185">Reference proteome</keyword>
<dbReference type="RefSeq" id="WP_231449204.1">
    <property type="nucleotide sequence ID" value="NZ_JAJOMB010000029.1"/>
</dbReference>
<comment type="caution">
    <text evidence="3">The sequence shown here is derived from an EMBL/GenBank/DDBJ whole genome shotgun (WGS) entry which is preliminary data.</text>
</comment>
<name>A0A9X1NJW7_9ACTN</name>
<keyword evidence="2" id="KW-0472">Membrane</keyword>
<evidence type="ECO:0000313" key="4">
    <source>
        <dbReference type="Proteomes" id="UP001138997"/>
    </source>
</evidence>
<feature type="region of interest" description="Disordered" evidence="1">
    <location>
        <begin position="403"/>
        <end position="472"/>
    </location>
</feature>
<dbReference type="Proteomes" id="UP001138997">
    <property type="component" value="Unassembled WGS sequence"/>
</dbReference>
<feature type="compositionally biased region" description="Low complexity" evidence="1">
    <location>
        <begin position="403"/>
        <end position="463"/>
    </location>
</feature>
<gene>
    <name evidence="3" type="ORF">LR394_36190</name>
</gene>
<reference evidence="3" key="1">
    <citation type="submission" date="2021-11" db="EMBL/GenBank/DDBJ databases">
        <title>Streptomyces corallinus and Kineosporia corallina sp. nov., two new coral-derived marine actinobacteria.</title>
        <authorList>
            <person name="Buangrab K."/>
            <person name="Sutthacheep M."/>
            <person name="Yeemin T."/>
            <person name="Harunari E."/>
            <person name="Igarashi Y."/>
            <person name="Sripreechasak P."/>
            <person name="Kanchanasin P."/>
            <person name="Tanasupawat S."/>
            <person name="Phongsopitanun W."/>
        </authorList>
    </citation>
    <scope>NUCLEOTIDE SEQUENCE</scope>
    <source>
        <strain evidence="3">JCM 31032</strain>
    </source>
</reference>
<dbReference type="AlphaFoldDB" id="A0A9X1NJW7"/>
<keyword evidence="2" id="KW-1133">Transmembrane helix</keyword>
<dbReference type="PROSITE" id="PS00409">
    <property type="entry name" value="PROKAR_NTER_METHYL"/>
    <property type="match status" value="1"/>
</dbReference>
<sequence length="472" mass="48982">MKPGTRAAECDAGVSLLEVVIAMAIFSIGVTAVLGLFLNTTGVVRDNIRRTAAAALMNQKLEEYRTMTKEQLSRLIIGRTSLPTQTVNNVEYSLVQNVRLFNAGGSDLCTSSGPNSARLGKAYVDISVSWPNMGRTKPVQGRTYVESGISSRVSGAFRVQVKDQSGVGVGNVKVAVKNASPGLNQETDDGGCTIFSIPDGSYKTEIRRESYVGSDNNQIQSQDVSVLASSPNVPEASFVYEPARSLKVELDAPTANYVMPPQIPLRVSWGAYSEVGLSRLCANDSSAMCYDAFPGTIRNLFPGNYRLKAGICSNSGTTGTSEAGVDVVGSPGDVPTVKIPMAAVTVAVSSLKTGQGVSGRLLKFRQEAGGGCPTAEEYSLTSSSPQTTVLLPFGVWTVSVAGSTSPATATPTPAMTSSPTNSATATPSPSATATPSASATATPPVPQTPVTSRSVTVSKSSPTASAQLTVAE</sequence>
<protein>
    <submittedName>
        <fullName evidence="3">Prepilin-type N-terminal cleavage/methylation domain-containing protein</fullName>
    </submittedName>
</protein>
<accession>A0A9X1NJW7</accession>
<evidence type="ECO:0000256" key="1">
    <source>
        <dbReference type="SAM" id="MobiDB-lite"/>
    </source>
</evidence>
<dbReference type="NCBIfam" id="TIGR02532">
    <property type="entry name" value="IV_pilin_GFxxxE"/>
    <property type="match status" value="1"/>
</dbReference>
<dbReference type="InterPro" id="IPR012902">
    <property type="entry name" value="N_methyl_site"/>
</dbReference>
<evidence type="ECO:0000256" key="2">
    <source>
        <dbReference type="SAM" id="Phobius"/>
    </source>
</evidence>
<keyword evidence="2" id="KW-0812">Transmembrane</keyword>
<dbReference type="Pfam" id="PF07963">
    <property type="entry name" value="N_methyl"/>
    <property type="match status" value="1"/>
</dbReference>
<organism evidence="3 4">
    <name type="scientific">Kineosporia babensis</name>
    <dbReference type="NCBI Taxonomy" id="499548"/>
    <lineage>
        <taxon>Bacteria</taxon>
        <taxon>Bacillati</taxon>
        <taxon>Actinomycetota</taxon>
        <taxon>Actinomycetes</taxon>
        <taxon>Kineosporiales</taxon>
        <taxon>Kineosporiaceae</taxon>
        <taxon>Kineosporia</taxon>
    </lineage>
</organism>
<feature type="transmembrane region" description="Helical" evidence="2">
    <location>
        <begin position="12"/>
        <end position="38"/>
    </location>
</feature>
<proteinExistence type="predicted"/>